<dbReference type="CDD" id="cd02440">
    <property type="entry name" value="AdoMet_MTases"/>
    <property type="match status" value="1"/>
</dbReference>
<dbReference type="SUPFAM" id="SSF54695">
    <property type="entry name" value="POZ domain"/>
    <property type="match status" value="1"/>
</dbReference>
<comment type="subcellular location">
    <subcellularLocation>
        <location evidence="1">Cytoplasm</location>
    </subcellularLocation>
</comment>
<evidence type="ECO:0000256" key="4">
    <source>
        <dbReference type="ARBA" id="ARBA00011890"/>
    </source>
</evidence>
<feature type="region of interest" description="Disordered" evidence="9">
    <location>
        <begin position="370"/>
        <end position="436"/>
    </location>
</feature>
<evidence type="ECO:0000256" key="5">
    <source>
        <dbReference type="ARBA" id="ARBA00022490"/>
    </source>
</evidence>
<gene>
    <name evidence="11" type="ORF">CLEI1391_LOCUS15364</name>
</gene>
<feature type="compositionally biased region" description="Gly residues" evidence="9">
    <location>
        <begin position="401"/>
        <end position="419"/>
    </location>
</feature>
<organism evidence="11">
    <name type="scientific">Chlamydomonas leiostraca</name>
    <dbReference type="NCBI Taxonomy" id="1034604"/>
    <lineage>
        <taxon>Eukaryota</taxon>
        <taxon>Viridiplantae</taxon>
        <taxon>Chlorophyta</taxon>
        <taxon>core chlorophytes</taxon>
        <taxon>Chlorophyceae</taxon>
        <taxon>CS clade</taxon>
        <taxon>Chlamydomonadales</taxon>
        <taxon>Chlamydomonadaceae</taxon>
        <taxon>Chlamydomonas</taxon>
    </lineage>
</organism>
<dbReference type="InterPro" id="IPR029063">
    <property type="entry name" value="SAM-dependent_MTases_sf"/>
</dbReference>
<reference evidence="11" key="1">
    <citation type="submission" date="2021-01" db="EMBL/GenBank/DDBJ databases">
        <authorList>
            <person name="Corre E."/>
            <person name="Pelletier E."/>
            <person name="Niang G."/>
            <person name="Scheremetjew M."/>
            <person name="Finn R."/>
            <person name="Kale V."/>
            <person name="Holt S."/>
            <person name="Cochrane G."/>
            <person name="Meng A."/>
            <person name="Brown T."/>
            <person name="Cohen L."/>
        </authorList>
    </citation>
    <scope>NUCLEOTIDE SEQUENCE</scope>
    <source>
        <strain evidence="11">SAG 11-49</strain>
    </source>
</reference>
<name>A0A7S0RY48_9CHLO</name>
<feature type="compositionally biased region" description="Polar residues" evidence="9">
    <location>
        <begin position="383"/>
        <end position="392"/>
    </location>
</feature>
<keyword evidence="7" id="KW-0808">Transferase</keyword>
<dbReference type="SUPFAM" id="SSF53335">
    <property type="entry name" value="S-adenosyl-L-methionine-dependent methyltransferases"/>
    <property type="match status" value="1"/>
</dbReference>
<dbReference type="AlphaFoldDB" id="A0A7S0RY48"/>
<evidence type="ECO:0000256" key="8">
    <source>
        <dbReference type="ARBA" id="ARBA00022691"/>
    </source>
</evidence>
<dbReference type="CDD" id="cd14733">
    <property type="entry name" value="BACK"/>
    <property type="match status" value="1"/>
</dbReference>
<dbReference type="Gene3D" id="3.40.50.150">
    <property type="entry name" value="Vaccinia Virus protein VP39"/>
    <property type="match status" value="1"/>
</dbReference>
<evidence type="ECO:0000256" key="3">
    <source>
        <dbReference type="ARBA" id="ARBA00005369"/>
    </source>
</evidence>
<comment type="similarity">
    <text evidence="3">Belongs to the methyltransferase superfamily. L-isoaspartyl/D-aspartyl protein methyltransferase family.</text>
</comment>
<feature type="region of interest" description="Disordered" evidence="9">
    <location>
        <begin position="1"/>
        <end position="73"/>
    </location>
</feature>
<comment type="pathway">
    <text evidence="2">Protein modification; protein ubiquitination.</text>
</comment>
<dbReference type="PANTHER" id="PTHR11579">
    <property type="entry name" value="PROTEIN-L-ISOASPARTATE O-METHYLTRANSFERASE"/>
    <property type="match status" value="1"/>
</dbReference>
<evidence type="ECO:0000256" key="1">
    <source>
        <dbReference type="ARBA" id="ARBA00004496"/>
    </source>
</evidence>
<dbReference type="PANTHER" id="PTHR11579:SF0">
    <property type="entry name" value="PROTEIN-L-ISOASPARTATE(D-ASPARTATE) O-METHYLTRANSFERASE"/>
    <property type="match status" value="1"/>
</dbReference>
<accession>A0A7S0RY48</accession>
<dbReference type="Pfam" id="PF01135">
    <property type="entry name" value="PCMT"/>
    <property type="match status" value="1"/>
</dbReference>
<evidence type="ECO:0000256" key="2">
    <source>
        <dbReference type="ARBA" id="ARBA00004906"/>
    </source>
</evidence>
<proteinExistence type="inferred from homology"/>
<feature type="compositionally biased region" description="Low complexity" evidence="9">
    <location>
        <begin position="57"/>
        <end position="73"/>
    </location>
</feature>
<dbReference type="InterPro" id="IPR000210">
    <property type="entry name" value="BTB/POZ_dom"/>
</dbReference>
<evidence type="ECO:0000259" key="10">
    <source>
        <dbReference type="Pfam" id="PF00651"/>
    </source>
</evidence>
<feature type="domain" description="BTB" evidence="10">
    <location>
        <begin position="472"/>
        <end position="559"/>
    </location>
</feature>
<feature type="compositionally biased region" description="Acidic residues" evidence="9">
    <location>
        <begin position="33"/>
        <end position="51"/>
    </location>
</feature>
<dbReference type="GO" id="GO:0005737">
    <property type="term" value="C:cytoplasm"/>
    <property type="evidence" value="ECO:0007669"/>
    <property type="project" value="UniProtKB-SubCell"/>
</dbReference>
<dbReference type="EMBL" id="HBFB01027502">
    <property type="protein sequence ID" value="CAD8691028.1"/>
    <property type="molecule type" value="Transcribed_RNA"/>
</dbReference>
<keyword evidence="5" id="KW-0963">Cytoplasm</keyword>
<evidence type="ECO:0000256" key="6">
    <source>
        <dbReference type="ARBA" id="ARBA00022603"/>
    </source>
</evidence>
<dbReference type="EC" id="2.1.1.77" evidence="4"/>
<dbReference type="Pfam" id="PF00651">
    <property type="entry name" value="BTB"/>
    <property type="match status" value="1"/>
</dbReference>
<protein>
    <recommendedName>
        <fullName evidence="4">protein-L-isoaspartate(D-aspartate) O-methyltransferase</fullName>
        <ecNumber evidence="4">2.1.1.77</ecNumber>
    </recommendedName>
</protein>
<dbReference type="Gene3D" id="3.30.710.10">
    <property type="entry name" value="Potassium Channel Kv1.1, Chain A"/>
    <property type="match status" value="1"/>
</dbReference>
<dbReference type="InterPro" id="IPR000682">
    <property type="entry name" value="PCMT"/>
</dbReference>
<keyword evidence="6" id="KW-0489">Methyltransferase</keyword>
<evidence type="ECO:0000256" key="7">
    <source>
        <dbReference type="ARBA" id="ARBA00022679"/>
    </source>
</evidence>
<dbReference type="InterPro" id="IPR011333">
    <property type="entry name" value="SKP1/BTB/POZ_sf"/>
</dbReference>
<dbReference type="Gene3D" id="1.25.40.420">
    <property type="match status" value="1"/>
</dbReference>
<evidence type="ECO:0000313" key="11">
    <source>
        <dbReference type="EMBL" id="CAD8691028.1"/>
    </source>
</evidence>
<evidence type="ECO:0000256" key="9">
    <source>
        <dbReference type="SAM" id="MobiDB-lite"/>
    </source>
</evidence>
<sequence>MFPRGAMSDDDRAGGGSDGEERPLARVDRAEEDHADDSDSSAGEGDEEDEDHGPQGGPARVRGLRAGAGAAGRPPGARLALHDFLRLIAGHVGERAHAASNEELVDHLSRSGMITSSAVRAAMLVCPRALFVPEGYRDEAYLDAPIRVEAEGFNISAPHMHATGLEALAIQEGDSVLDVGCGCGLVAAAAAMLAGKAGRVVALDVRPACIAMTQRNIAALAAGNPSYADAACGVAVEARNVFVPSARHAGAYDKVHVGAMCPEARLQDMIRLLKPGGGRILAPVDSDLRLVTVAPDGRVTQRVISQVRFSELEVPRDADIVVSMLEEEDAAAGHVTVPPPTWATDLAHLAKRQQQPGGSGAACSCAHVDASPAGPSDHEADMQTGTPATTSGIADPMDVGGSPGGGGDGGAAGSSGGDQEGSFKRHKSGPHGTEALQGYLGDAAARLALGVPDCELQGSSPGGEEGGEAVWRLPAHHAVLQARCDLFRARSTSGMRDAGAAVLAAPEGVSAAGVAALLRHVYCDDGVEGLPVEQLAEVVHVATFFGVPRLMALCEYKLAALLESPAPAPAPAAAAAAAPSAAAVRTARGLAAPAAAAASTSSVNPDTELGSASAAGTQHDGEAATEAAAQLLALAEEAGLPQLRAVATRYISEHYEAVSQTEAYRVLPRHLVDEVAAHCAARTRKVMDLLRQLSCPSAALPNPTYG</sequence>
<dbReference type="GO" id="GO:0004719">
    <property type="term" value="F:protein-L-isoaspartate (D-aspartate) O-methyltransferase activity"/>
    <property type="evidence" value="ECO:0007669"/>
    <property type="project" value="UniProtKB-EC"/>
</dbReference>
<keyword evidence="8" id="KW-0949">S-adenosyl-L-methionine</keyword>
<feature type="compositionally biased region" description="Basic and acidic residues" evidence="9">
    <location>
        <begin position="7"/>
        <end position="32"/>
    </location>
</feature>
<feature type="region of interest" description="Disordered" evidence="9">
    <location>
        <begin position="601"/>
        <end position="621"/>
    </location>
</feature>
<dbReference type="GO" id="GO:0032259">
    <property type="term" value="P:methylation"/>
    <property type="evidence" value="ECO:0007669"/>
    <property type="project" value="UniProtKB-KW"/>
</dbReference>